<proteinExistence type="predicted"/>
<dbReference type="RefSeq" id="WP_078763832.1">
    <property type="nucleotide sequence ID" value="NZ_FUWS01000016.1"/>
</dbReference>
<gene>
    <name evidence="2" type="ORF">SAMN02745673_04608</name>
</gene>
<dbReference type="AlphaFoldDB" id="A0A1T4T7Z0"/>
<evidence type="ECO:0000313" key="3">
    <source>
        <dbReference type="Proteomes" id="UP000190637"/>
    </source>
</evidence>
<reference evidence="2 3" key="1">
    <citation type="submission" date="2017-02" db="EMBL/GenBank/DDBJ databases">
        <authorList>
            <person name="Peterson S.W."/>
        </authorList>
    </citation>
    <scope>NUCLEOTIDE SEQUENCE [LARGE SCALE GENOMIC DNA]</scope>
    <source>
        <strain evidence="2 3">DSM 45154</strain>
    </source>
</reference>
<sequence>MSTVMSAESSPLTGEVASGHRVTLFLDPVTRAEVEKAVGEGDISSHLAALVGRYVRWNETREWLSALESAYGKLPPEALERLYRQMLGLPRSAGSEGRSLTITLDAEEFAALDAQAGDRPMASYAREVLLDHITGSAGQDGGTGPSDDSGRGAVAG</sequence>
<organism evidence="2 3">
    <name type="scientific">Marinactinospora thermotolerans DSM 45154</name>
    <dbReference type="NCBI Taxonomy" id="1122192"/>
    <lineage>
        <taxon>Bacteria</taxon>
        <taxon>Bacillati</taxon>
        <taxon>Actinomycetota</taxon>
        <taxon>Actinomycetes</taxon>
        <taxon>Streptosporangiales</taxon>
        <taxon>Nocardiopsidaceae</taxon>
        <taxon>Marinactinospora</taxon>
    </lineage>
</organism>
<protein>
    <submittedName>
        <fullName evidence="2">Uncharacterized protein</fullName>
    </submittedName>
</protein>
<dbReference type="Proteomes" id="UP000190637">
    <property type="component" value="Unassembled WGS sequence"/>
</dbReference>
<keyword evidence="3" id="KW-1185">Reference proteome</keyword>
<dbReference type="EMBL" id="FUWS01000016">
    <property type="protein sequence ID" value="SKA36595.1"/>
    <property type="molecule type" value="Genomic_DNA"/>
</dbReference>
<name>A0A1T4T7Z0_9ACTN</name>
<feature type="region of interest" description="Disordered" evidence="1">
    <location>
        <begin position="135"/>
        <end position="156"/>
    </location>
</feature>
<accession>A0A1T4T7Z0</accession>
<dbReference type="OrthoDB" id="3432368at2"/>
<evidence type="ECO:0000256" key="1">
    <source>
        <dbReference type="SAM" id="MobiDB-lite"/>
    </source>
</evidence>
<evidence type="ECO:0000313" key="2">
    <source>
        <dbReference type="EMBL" id="SKA36595.1"/>
    </source>
</evidence>